<dbReference type="SUPFAM" id="SSF52540">
    <property type="entry name" value="P-loop containing nucleoside triphosphate hydrolases"/>
    <property type="match status" value="1"/>
</dbReference>
<gene>
    <name evidence="3" type="ORF">PROFUN_15404</name>
</gene>
<feature type="compositionally biased region" description="Basic and acidic residues" evidence="1">
    <location>
        <begin position="9"/>
        <end position="20"/>
    </location>
</feature>
<dbReference type="InParanoid" id="A0A2P6MVM2"/>
<feature type="domain" description="NrS-1 polymerase-like helicase" evidence="2">
    <location>
        <begin position="359"/>
        <end position="453"/>
    </location>
</feature>
<dbReference type="EMBL" id="MDYQ01000368">
    <property type="protein sequence ID" value="PRP75696.1"/>
    <property type="molecule type" value="Genomic_DNA"/>
</dbReference>
<protein>
    <recommendedName>
        <fullName evidence="2">NrS-1 polymerase-like helicase domain-containing protein</fullName>
    </recommendedName>
</protein>
<dbReference type="STRING" id="1890364.A0A2P6MVM2"/>
<evidence type="ECO:0000259" key="2">
    <source>
        <dbReference type="Pfam" id="PF19263"/>
    </source>
</evidence>
<keyword evidence="4" id="KW-1185">Reference proteome</keyword>
<dbReference type="Proteomes" id="UP000241769">
    <property type="component" value="Unassembled WGS sequence"/>
</dbReference>
<evidence type="ECO:0000313" key="3">
    <source>
        <dbReference type="EMBL" id="PRP75696.1"/>
    </source>
</evidence>
<feature type="region of interest" description="Disordered" evidence="1">
    <location>
        <begin position="668"/>
        <end position="691"/>
    </location>
</feature>
<evidence type="ECO:0000256" key="1">
    <source>
        <dbReference type="SAM" id="MobiDB-lite"/>
    </source>
</evidence>
<dbReference type="InterPro" id="IPR027417">
    <property type="entry name" value="P-loop_NTPase"/>
</dbReference>
<feature type="region of interest" description="Disordered" evidence="1">
    <location>
        <begin position="1"/>
        <end position="82"/>
    </location>
</feature>
<accession>A0A2P6MVM2</accession>
<dbReference type="InterPro" id="IPR045455">
    <property type="entry name" value="NrS-1_pol-like_helicase"/>
</dbReference>
<reference evidence="3 4" key="1">
    <citation type="journal article" date="2018" name="Genome Biol. Evol.">
        <title>Multiple Roots of Fruiting Body Formation in Amoebozoa.</title>
        <authorList>
            <person name="Hillmann F."/>
            <person name="Forbes G."/>
            <person name="Novohradska S."/>
            <person name="Ferling I."/>
            <person name="Riege K."/>
            <person name="Groth M."/>
            <person name="Westermann M."/>
            <person name="Marz M."/>
            <person name="Spaller T."/>
            <person name="Winckler T."/>
            <person name="Schaap P."/>
            <person name="Glockner G."/>
        </authorList>
    </citation>
    <scope>NUCLEOTIDE SEQUENCE [LARGE SCALE GENOMIC DNA]</scope>
    <source>
        <strain evidence="3 4">Jena</strain>
    </source>
</reference>
<sequence>MSASDDELDKLLNDADLTDKMEEDNVAPITEEYTAPISEVADDTSVSTREVSIDLSATGRKRRKDYGQPRTQPPAARMSGEEEWSLKDKPCWKYIRPFLPIPAGPGGFLHGGPVWHKSLEDSVIDAEYVRRTKKDFDRSVEGDADPVLYKAMVTWARVPPSKDTPLSADTDAPLTRTLIRELSYMYINWYGAFIKSTAKILWKSVYKYRRIVNGEIEYVEDVHFDLHSDEQMKKILASYKFTRWMPDDKKKPSIFEPYKLWLEHENRRDYEDIEYIPIPVDPSDYERCNLFNLYEPGAYLQKDYSREDSKAAYARCSAFFEHVREIWCNGDEFLYMWTRQLLAFYFQKPHIRPDMAVVLHGKQGSGKTVIVTVDTERFNNKFNVIFDCKLVAFWDESEITKTSTIDKFKSRITSGTVNIEGKFKDTKLRPNYLRWFIATNNELKVLVTPDNRRCLFLETSDALVGKRGSSELKTYINEILNIDPRDLAICLSNINIDCFSPSSAPKTPLEIKWGQANLSSVQQFWMHSIKQGRVGPEEYWLQQNDDQVTNPRNLFGKVIKKDSVYASYKYTCGMFKETAVPNNEFWKQTKAAITDSSYEDTVRVIDGKKDVPVVIIVDHQALLKERMAKALNYNGLFDEATPMSLVSNIFTVSTLDIKRYTIPGLIPKSSDADSPLEKQQPSNPDRSFHREDYDNDICMSLFTPIMEVTESAGYAISSGCILDLSTASDGPTSGFILSPTGGVEATFTFKPKGPMYKEFDASISGDEVLYVGPVGCKRFTIVPKPGKFLLYR</sequence>
<name>A0A2P6MVM2_9EUKA</name>
<comment type="caution">
    <text evidence="3">The sequence shown here is derived from an EMBL/GenBank/DDBJ whole genome shotgun (WGS) entry which is preliminary data.</text>
</comment>
<dbReference type="AlphaFoldDB" id="A0A2P6MVM2"/>
<organism evidence="3 4">
    <name type="scientific">Planoprotostelium fungivorum</name>
    <dbReference type="NCBI Taxonomy" id="1890364"/>
    <lineage>
        <taxon>Eukaryota</taxon>
        <taxon>Amoebozoa</taxon>
        <taxon>Evosea</taxon>
        <taxon>Variosea</taxon>
        <taxon>Cavosteliida</taxon>
        <taxon>Cavosteliaceae</taxon>
        <taxon>Planoprotostelium</taxon>
    </lineage>
</organism>
<proteinExistence type="predicted"/>
<dbReference type="OrthoDB" id="103748at2759"/>
<dbReference type="Pfam" id="PF19263">
    <property type="entry name" value="DUF5906"/>
    <property type="match status" value="1"/>
</dbReference>
<evidence type="ECO:0000313" key="4">
    <source>
        <dbReference type="Proteomes" id="UP000241769"/>
    </source>
</evidence>